<evidence type="ECO:0000259" key="2">
    <source>
        <dbReference type="Pfam" id="PF26118"/>
    </source>
</evidence>
<accession>A0A0L1IPU8</accession>
<feature type="compositionally biased region" description="Basic residues" evidence="1">
    <location>
        <begin position="211"/>
        <end position="220"/>
    </location>
</feature>
<feature type="domain" description="DUF8035" evidence="2">
    <location>
        <begin position="456"/>
        <end position="508"/>
    </location>
</feature>
<feature type="compositionally biased region" description="Basic and acidic residues" evidence="1">
    <location>
        <begin position="552"/>
        <end position="569"/>
    </location>
</feature>
<gene>
    <name evidence="3" type="ORF">ANOM_010863</name>
</gene>
<keyword evidence="4" id="KW-1185">Reference proteome</keyword>
<feature type="compositionally biased region" description="Pro residues" evidence="1">
    <location>
        <begin position="523"/>
        <end position="539"/>
    </location>
</feature>
<dbReference type="AlphaFoldDB" id="A0A0L1IPU8"/>
<feature type="compositionally biased region" description="Basic and acidic residues" evidence="1">
    <location>
        <begin position="138"/>
        <end position="169"/>
    </location>
</feature>
<evidence type="ECO:0000313" key="3">
    <source>
        <dbReference type="EMBL" id="KNG81268.1"/>
    </source>
</evidence>
<comment type="caution">
    <text evidence="3">The sequence shown here is derived from an EMBL/GenBank/DDBJ whole genome shotgun (WGS) entry which is preliminary data.</text>
</comment>
<dbReference type="Pfam" id="PF26118">
    <property type="entry name" value="DUF8035"/>
    <property type="match status" value="1"/>
</dbReference>
<name>A0A0L1IPU8_ASPN3</name>
<feature type="compositionally biased region" description="Acidic residues" evidence="1">
    <location>
        <begin position="100"/>
        <end position="112"/>
    </location>
</feature>
<dbReference type="Proteomes" id="UP000037505">
    <property type="component" value="Unassembled WGS sequence"/>
</dbReference>
<evidence type="ECO:0000256" key="1">
    <source>
        <dbReference type="SAM" id="MobiDB-lite"/>
    </source>
</evidence>
<feature type="region of interest" description="Disordered" evidence="1">
    <location>
        <begin position="18"/>
        <end position="338"/>
    </location>
</feature>
<protein>
    <submittedName>
        <fullName evidence="3">Conserved glutamic acid rich protein</fullName>
    </submittedName>
</protein>
<feature type="compositionally biased region" description="Basic and acidic residues" evidence="1">
    <location>
        <begin position="55"/>
        <end position="89"/>
    </location>
</feature>
<feature type="compositionally biased region" description="Basic residues" evidence="1">
    <location>
        <begin position="170"/>
        <end position="184"/>
    </location>
</feature>
<feature type="compositionally biased region" description="Basic residues" evidence="1">
    <location>
        <begin position="248"/>
        <end position="258"/>
    </location>
</feature>
<dbReference type="EMBL" id="JNOM01000471">
    <property type="protein sequence ID" value="KNG81268.1"/>
    <property type="molecule type" value="Genomic_DNA"/>
</dbReference>
<feature type="region of interest" description="Disordered" evidence="1">
    <location>
        <begin position="515"/>
        <end position="577"/>
    </location>
</feature>
<dbReference type="RefSeq" id="XP_015402191.1">
    <property type="nucleotide sequence ID" value="XM_015556119.1"/>
</dbReference>
<dbReference type="STRING" id="1509407.A0A0L1IPU8"/>
<feature type="compositionally biased region" description="Acidic residues" evidence="1">
    <location>
        <begin position="225"/>
        <end position="240"/>
    </location>
</feature>
<feature type="compositionally biased region" description="Basic residues" evidence="1">
    <location>
        <begin position="22"/>
        <end position="34"/>
    </location>
</feature>
<feature type="compositionally biased region" description="Basic and acidic residues" evidence="1">
    <location>
        <begin position="281"/>
        <end position="305"/>
    </location>
</feature>
<organism evidence="3 4">
    <name type="scientific">Aspergillus nomiae NRRL (strain ATCC 15546 / NRRL 13137 / CBS 260.88 / M93)</name>
    <dbReference type="NCBI Taxonomy" id="1509407"/>
    <lineage>
        <taxon>Eukaryota</taxon>
        <taxon>Fungi</taxon>
        <taxon>Dikarya</taxon>
        <taxon>Ascomycota</taxon>
        <taxon>Pezizomycotina</taxon>
        <taxon>Eurotiomycetes</taxon>
        <taxon>Eurotiomycetidae</taxon>
        <taxon>Eurotiales</taxon>
        <taxon>Aspergillaceae</taxon>
        <taxon>Aspergillus</taxon>
        <taxon>Aspergillus subgen. Circumdati</taxon>
    </lineage>
</organism>
<evidence type="ECO:0000313" key="4">
    <source>
        <dbReference type="Proteomes" id="UP000037505"/>
    </source>
</evidence>
<sequence length="577" mass="67940">MPRRYRAREYDEDMYEVERDNYHRKHQHRPRGGRHYKEEATYEQPRAPSPPPVEEFERLRIRDNAGPELIREPPRETSRELRKVRDDTFKRRRPHRREVVEEEEEGYISQDEELTRGMTGSESEDEVPIIPKRRSAARRGDVRDELSKPRSRRSEYERELPPSIDEMKHEYRKTRSGPHYHAPPRLRPESGPNTDVEEDDYEEEENDILVRRSRQRRPPRKFGLPEDDDSTSSPESDDSADVSLARAPIHRSPPKRHVHDPEGYDIPRPPRPPRAPSPEVSFEKPKRENMRPASHEEILVEERGGPELSNIVRGPPPEPFFRQRQEEYPIPQSRPRSIEREKEISIHEVMPGGVQMFDEHDVVEEVHGRSRELERSIRETTPKMTGDDWAIISAAPKTEREALLDEIAHGPREPALQDKKPKFTVSEERHSESDPDFARGKVGRRYIGMKDQRNGLWTEITKDLVVKEAIERSGYEYEETVSSYYVFSYLQFEDVSALVDLSEDIRRARRRRIQEIHRERSSMPPPAPPAPPAAMPGEPPLMLDRPMSPPFRPREERRMKQRQLVDDRRGRPRSGRW</sequence>
<feature type="compositionally biased region" description="Acidic residues" evidence="1">
    <location>
        <begin position="195"/>
        <end position="207"/>
    </location>
</feature>
<dbReference type="OrthoDB" id="5410752at2759"/>
<dbReference type="GeneID" id="26812667"/>
<feature type="compositionally biased region" description="Pro residues" evidence="1">
    <location>
        <begin position="267"/>
        <end position="276"/>
    </location>
</feature>
<reference evidence="3 4" key="1">
    <citation type="submission" date="2014-06" db="EMBL/GenBank/DDBJ databases">
        <title>The Genome of the Aflatoxigenic Filamentous Fungus Aspergillus nomius.</title>
        <authorList>
            <person name="Moore M.G."/>
            <person name="Shannon B.M."/>
            <person name="Brian M.M."/>
        </authorList>
    </citation>
    <scope>NUCLEOTIDE SEQUENCE [LARGE SCALE GENOMIC DNA]</scope>
    <source>
        <strain evidence="3 4">NRRL 13137</strain>
    </source>
</reference>
<proteinExistence type="predicted"/>
<dbReference type="InterPro" id="IPR058348">
    <property type="entry name" value="DUF8035"/>
</dbReference>